<keyword evidence="1" id="KW-0472">Membrane</keyword>
<sequence>MLRLIFLVVRFSSLPVRLAASRARRPGAGRWFALVVLLWSVGGFSMLAVALFPWWSKVLADGFGALSSYINAGGH</sequence>
<keyword evidence="3" id="KW-1185">Reference proteome</keyword>
<reference evidence="3" key="1">
    <citation type="journal article" date="2008" name="J. Bacteriol.">
        <title>Genome sequence of the fish pathogen Renibacterium salmoninarum suggests reductive evolution away from an environmental Arthrobacter ancestor.</title>
        <authorList>
            <person name="Wiens G.D."/>
            <person name="Rockey D.D."/>
            <person name="Wu Z."/>
            <person name="Chang J."/>
            <person name="Levy R."/>
            <person name="Crane S."/>
            <person name="Chen D.S."/>
            <person name="Capri G.R."/>
            <person name="Burnett J.R."/>
            <person name="Sudheesh P.S."/>
            <person name="Schipma M.J."/>
            <person name="Burd H."/>
            <person name="Bhattacharyya A."/>
            <person name="Rhodes L.D."/>
            <person name="Kaul R."/>
            <person name="Strom M.S."/>
        </authorList>
    </citation>
    <scope>NUCLEOTIDE SEQUENCE [LARGE SCALE GENOMIC DNA]</scope>
    <source>
        <strain evidence="3">ATCC 33209 / DSM 20767 / JCM 11484 / NBRC 15589 / NCIMB 2235</strain>
    </source>
</reference>
<proteinExistence type="predicted"/>
<feature type="transmembrane region" description="Helical" evidence="1">
    <location>
        <begin position="29"/>
        <end position="52"/>
    </location>
</feature>
<dbReference type="KEGG" id="rsa:RSal33209_1109"/>
<keyword evidence="1" id="KW-1133">Transmembrane helix</keyword>
<evidence type="ECO:0000313" key="2">
    <source>
        <dbReference type="EMBL" id="ABY22847.1"/>
    </source>
</evidence>
<evidence type="ECO:0000256" key="1">
    <source>
        <dbReference type="SAM" id="Phobius"/>
    </source>
</evidence>
<protein>
    <submittedName>
        <fullName evidence="2">Hypothetical membrane protein</fullName>
    </submittedName>
</protein>
<name>A9WP72_RENSM</name>
<organism evidence="2 3">
    <name type="scientific">Renibacterium salmoninarum (strain ATCC 33209 / DSM 20767 / JCM 11484 / NBRC 15589 / NCIMB 2235)</name>
    <dbReference type="NCBI Taxonomy" id="288705"/>
    <lineage>
        <taxon>Bacteria</taxon>
        <taxon>Bacillati</taxon>
        <taxon>Actinomycetota</taxon>
        <taxon>Actinomycetes</taxon>
        <taxon>Micrococcales</taxon>
        <taxon>Micrococcaceae</taxon>
        <taxon>Renibacterium</taxon>
    </lineage>
</organism>
<dbReference type="HOGENOM" id="CLU_2668468_0_0_11"/>
<accession>A9WP72</accession>
<dbReference type="AlphaFoldDB" id="A9WP72"/>
<dbReference type="EMBL" id="CP000910">
    <property type="protein sequence ID" value="ABY22847.1"/>
    <property type="molecule type" value="Genomic_DNA"/>
</dbReference>
<gene>
    <name evidence="2" type="ordered locus">RSal33209_1109</name>
</gene>
<dbReference type="Proteomes" id="UP000002007">
    <property type="component" value="Chromosome"/>
</dbReference>
<evidence type="ECO:0000313" key="3">
    <source>
        <dbReference type="Proteomes" id="UP000002007"/>
    </source>
</evidence>
<keyword evidence="1" id="KW-0812">Transmembrane</keyword>